<organism evidence="1 2">
    <name type="scientific">Tagetes erecta</name>
    <name type="common">African marigold</name>
    <dbReference type="NCBI Taxonomy" id="13708"/>
    <lineage>
        <taxon>Eukaryota</taxon>
        <taxon>Viridiplantae</taxon>
        <taxon>Streptophyta</taxon>
        <taxon>Embryophyta</taxon>
        <taxon>Tracheophyta</taxon>
        <taxon>Spermatophyta</taxon>
        <taxon>Magnoliopsida</taxon>
        <taxon>eudicotyledons</taxon>
        <taxon>Gunneridae</taxon>
        <taxon>Pentapetalae</taxon>
        <taxon>asterids</taxon>
        <taxon>campanulids</taxon>
        <taxon>Asterales</taxon>
        <taxon>Asteraceae</taxon>
        <taxon>Asteroideae</taxon>
        <taxon>Heliantheae alliance</taxon>
        <taxon>Tageteae</taxon>
        <taxon>Tagetes</taxon>
    </lineage>
</organism>
<dbReference type="Proteomes" id="UP001229421">
    <property type="component" value="Unassembled WGS sequence"/>
</dbReference>
<accession>A0AAD8KCU9</accession>
<proteinExistence type="predicted"/>
<protein>
    <submittedName>
        <fullName evidence="1">Uncharacterized protein</fullName>
    </submittedName>
</protein>
<evidence type="ECO:0000313" key="2">
    <source>
        <dbReference type="Proteomes" id="UP001229421"/>
    </source>
</evidence>
<gene>
    <name evidence="1" type="ORF">QVD17_26406</name>
</gene>
<name>A0AAD8KCU9_TARER</name>
<comment type="caution">
    <text evidence="1">The sequence shown here is derived from an EMBL/GenBank/DDBJ whole genome shotgun (WGS) entry which is preliminary data.</text>
</comment>
<evidence type="ECO:0000313" key="1">
    <source>
        <dbReference type="EMBL" id="KAK1417280.1"/>
    </source>
</evidence>
<dbReference type="EMBL" id="JAUHHV010000007">
    <property type="protein sequence ID" value="KAK1417280.1"/>
    <property type="molecule type" value="Genomic_DNA"/>
</dbReference>
<keyword evidence="2" id="KW-1185">Reference proteome</keyword>
<sequence>MAEIAPWDINHYTESKALVCHLVDIELRLNRKRQAASTTLKAVSSATKAKRAAVAYSVFQLHHTVLWEGSVHPLDRAPALNVELRGVHRFDVEDDDRGESVKVKPDDQLLGLRFLVWALGI</sequence>
<dbReference type="AlphaFoldDB" id="A0AAD8KCU9"/>
<reference evidence="1" key="1">
    <citation type="journal article" date="2023" name="bioRxiv">
        <title>Improved chromosome-level genome assembly for marigold (Tagetes erecta).</title>
        <authorList>
            <person name="Jiang F."/>
            <person name="Yuan L."/>
            <person name="Wang S."/>
            <person name="Wang H."/>
            <person name="Xu D."/>
            <person name="Wang A."/>
            <person name="Fan W."/>
        </authorList>
    </citation>
    <scope>NUCLEOTIDE SEQUENCE</scope>
    <source>
        <strain evidence="1">WSJ</strain>
        <tissue evidence="1">Leaf</tissue>
    </source>
</reference>